<accession>A0A5K7YG91</accession>
<evidence type="ECO:0000256" key="7">
    <source>
        <dbReference type="SAM" id="SignalP"/>
    </source>
</evidence>
<keyword evidence="4" id="KW-0479">Metal-binding</keyword>
<dbReference type="InterPro" id="IPR036465">
    <property type="entry name" value="vWFA_dom_sf"/>
</dbReference>
<comment type="subcellular location">
    <subcellularLocation>
        <location evidence="1">Fimbrium</location>
    </subcellularLocation>
</comment>
<evidence type="ECO:0000256" key="1">
    <source>
        <dbReference type="ARBA" id="ARBA00004561"/>
    </source>
</evidence>
<gene>
    <name evidence="9" type="ORF">DSCA_14250</name>
</gene>
<dbReference type="InterPro" id="IPR011047">
    <property type="entry name" value="Quinoprotein_ADH-like_sf"/>
</dbReference>
<dbReference type="KEGG" id="dalk:DSCA_14250"/>
<keyword evidence="6" id="KW-0281">Fimbrium</keyword>
<protein>
    <recommendedName>
        <fullName evidence="8">PilY1 beta-propeller domain-containing protein</fullName>
    </recommendedName>
</protein>
<dbReference type="SMART" id="SM00564">
    <property type="entry name" value="PQQ"/>
    <property type="match status" value="2"/>
</dbReference>
<dbReference type="InterPro" id="IPR008707">
    <property type="entry name" value="B-propeller_PilY1"/>
</dbReference>
<organism evidence="9 10">
    <name type="scientific">Desulfosarcina alkanivorans</name>
    <dbReference type="NCBI Taxonomy" id="571177"/>
    <lineage>
        <taxon>Bacteria</taxon>
        <taxon>Pseudomonadati</taxon>
        <taxon>Thermodesulfobacteriota</taxon>
        <taxon>Desulfobacteria</taxon>
        <taxon>Desulfobacterales</taxon>
        <taxon>Desulfosarcinaceae</taxon>
        <taxon>Desulfosarcina</taxon>
    </lineage>
</organism>
<keyword evidence="7" id="KW-0732">Signal</keyword>
<evidence type="ECO:0000256" key="2">
    <source>
        <dbReference type="ARBA" id="ARBA00008387"/>
    </source>
</evidence>
<keyword evidence="10" id="KW-1185">Reference proteome</keyword>
<dbReference type="Proteomes" id="UP000427906">
    <property type="component" value="Chromosome"/>
</dbReference>
<dbReference type="Pfam" id="PF05567">
    <property type="entry name" value="T4P_PilY1"/>
    <property type="match status" value="1"/>
</dbReference>
<dbReference type="InterPro" id="IPR018391">
    <property type="entry name" value="PQQ_b-propeller_rpt"/>
</dbReference>
<name>A0A5K7YG91_9BACT</name>
<dbReference type="GO" id="GO:0046872">
    <property type="term" value="F:metal ion binding"/>
    <property type="evidence" value="ECO:0007669"/>
    <property type="project" value="UniProtKB-KW"/>
</dbReference>
<dbReference type="SUPFAM" id="SSF50998">
    <property type="entry name" value="Quinoprotein alcohol dehydrogenase-like"/>
    <property type="match status" value="1"/>
</dbReference>
<evidence type="ECO:0000259" key="8">
    <source>
        <dbReference type="Pfam" id="PF05567"/>
    </source>
</evidence>
<reference evidence="9 10" key="1">
    <citation type="submission" date="2019-11" db="EMBL/GenBank/DDBJ databases">
        <title>Comparative genomics of hydrocarbon-degrading Desulfosarcina strains.</title>
        <authorList>
            <person name="Watanabe M."/>
            <person name="Kojima H."/>
            <person name="Fukui M."/>
        </authorList>
    </citation>
    <scope>NUCLEOTIDE SEQUENCE [LARGE SCALE GENOMIC DNA]</scope>
    <source>
        <strain evidence="9 10">PL12</strain>
    </source>
</reference>
<dbReference type="EMBL" id="AP021874">
    <property type="protein sequence ID" value="BBO67495.1"/>
    <property type="molecule type" value="Genomic_DNA"/>
</dbReference>
<dbReference type="InterPro" id="IPR015943">
    <property type="entry name" value="WD40/YVTN_repeat-like_dom_sf"/>
</dbReference>
<dbReference type="Gene3D" id="2.130.10.10">
    <property type="entry name" value="YVTN repeat-like/Quinoprotein amine dehydrogenase"/>
    <property type="match status" value="1"/>
</dbReference>
<dbReference type="Gene3D" id="3.40.50.410">
    <property type="entry name" value="von Willebrand factor, type A domain"/>
    <property type="match status" value="1"/>
</dbReference>
<feature type="chain" id="PRO_5024369005" description="PilY1 beta-propeller domain-containing protein" evidence="7">
    <location>
        <begin position="31"/>
        <end position="1305"/>
    </location>
</feature>
<dbReference type="GO" id="GO:0009289">
    <property type="term" value="C:pilus"/>
    <property type="evidence" value="ECO:0007669"/>
    <property type="project" value="UniProtKB-SubCell"/>
</dbReference>
<evidence type="ECO:0000256" key="5">
    <source>
        <dbReference type="ARBA" id="ARBA00022837"/>
    </source>
</evidence>
<evidence type="ECO:0000313" key="9">
    <source>
        <dbReference type="EMBL" id="BBO67495.1"/>
    </source>
</evidence>
<keyword evidence="3" id="KW-1029">Fimbrium biogenesis</keyword>
<proteinExistence type="inferred from homology"/>
<evidence type="ECO:0000256" key="3">
    <source>
        <dbReference type="ARBA" id="ARBA00022558"/>
    </source>
</evidence>
<evidence type="ECO:0000256" key="4">
    <source>
        <dbReference type="ARBA" id="ARBA00022723"/>
    </source>
</evidence>
<comment type="similarity">
    <text evidence="2">Belongs to the PilY1 family.</text>
</comment>
<sequence length="1305" mass="143154">MTCRKTYAFKLIMAALAGACLVALSGGYRAADAASCMDLADVPLESMEQPAPGMIMFVIDDSGSMDWSMMCPPSETHGVFDEEYYIFPNPGDHAYTGFWYSSVLENNTTKRMMWMSQWSGYNGMYYDPATEYTPWPNLDDADVDNPRSNPVVSGNTLNMNAVWHPMENSGVVVDNTDPGFDSTGVWNDYTFSTSDYGSNFLLNIGGNATYSATWTADSLDSETEYDVYARLPWNGTYDRTYYLRQTVTYSTYDGSVDGSVGSGKLDDASLDQHQDPDLYTDYWAPIASSVSFSSGTGIVRFEETTDYGDSQYGIDNNNSNYQLFADAVKFVPARPAVSDIMRRHYYVQNDTGTYLVNLIDGSIEYYRVALDDSTAIREVVTAEKLTRLRAGDHDDEITALDEMRNDRSYDEEIQNFANWYSFYRRRELTAKNAIANVIDSMDGVFIGIFSLNGNMTQQRVRPVRVNLDGTFTDESDTLLDELYELYSSGGTPLRDGLKRAGRFFQGDYMKPTTSFPSYTSSATYPFFNEDKGGTCQQAFTIIFSDGYYNGTTSPGVSNADGNNNTDFDGDPFGDDSSDTLADVAMHYFETDLNDPLDDDVPITSEDPAGHQHMVTYTLAFGVTGTLDIDLYKDCPLGTCPDSWPSPDSDSKKIDDMFHAAINGRGVYLSAGNTAELNEALQALKKNIESRLGASAALATNSIQLSVGSVIYQGTYNTANWYGEVSALPLNVTTGAIGDPVWRASDQMPDWGDRTILSHNGSTGIVFHVDNLTDSQKTALTDAEPTGATAAQIVDFIRGDTSNSVSEGGSLRNRTHPIGDIVHSAPTYFKNVVYIGANDGMLHAFNSSDGTELFAYVPGLVYDHLGNLADPGYSHKYYVDNTAVVAKVNTQDVLVCGLGKGGKGYFALDVTQPDEMDAADVLWEFTDTDMGYSFSKAFIVKTKAAGHVVVFGNGYDNDGSGNAVLYVLDALTGSLVKKFDTGVGGCNGLSTPALVDVQLDGYLDYAFAGDLKGNMWKLDLRGEDVTDWKFSYQDGDDDPKPLITVKNPSGQIQPITAAPEVMLDCVLLEEGRGLMVIFGTGQYLNVADFTDTTTQSFYGIWDWGLIWEAEEGADVAESKYLGTFNADRSLSNMDTGITLLEQEFEYKDTEWGVLTDHQPQWFNPFEGMDGEGLHMGWHIDLPESGERMLLQPTLTKGAAILMSTIPSSSPCTAGGSSGTYTVSACTGGHYKDPVYDVNGDGKIDKNDTIIVDGEPVPPQWHPDPKILYDLLIISGDGYRQDAEGNIEQVEILQNLPGMFFWRVIGQ</sequence>
<feature type="signal peptide" evidence="7">
    <location>
        <begin position="1"/>
        <end position="30"/>
    </location>
</feature>
<evidence type="ECO:0000256" key="6">
    <source>
        <dbReference type="ARBA" id="ARBA00023263"/>
    </source>
</evidence>
<keyword evidence="5" id="KW-0106">Calcium</keyword>
<evidence type="ECO:0000313" key="10">
    <source>
        <dbReference type="Proteomes" id="UP000427906"/>
    </source>
</evidence>
<feature type="domain" description="PilY1 beta-propeller" evidence="8">
    <location>
        <begin position="830"/>
        <end position="1101"/>
    </location>
</feature>